<comment type="caution">
    <text evidence="1">The sequence shown here is derived from an EMBL/GenBank/DDBJ whole genome shotgun (WGS) entry which is preliminary data.</text>
</comment>
<proteinExistence type="predicted"/>
<name>A0ACB8RZM3_9AGAM</name>
<dbReference type="Proteomes" id="UP000814033">
    <property type="component" value="Unassembled WGS sequence"/>
</dbReference>
<sequence length="505" mass="56962">MVRLQDFPTEILLQIFQHLFVPDDHSDPDDRSIPDVLALKQTCRVFHALGSSDYLWHRIVKRFRLPLDLPPAPDHSSLPAFELQRSIIRALRLECNWRKPHPSISACTAVVHGTSYGAIDEMQLLPGARWLVTAQRLRRMGRPMTTINLWSLNVGKQASYHAGSVDVAGQYKRFAAALNKGADGVTLAITTYAAEQVDHILRIHEMPLRDRSTDFREPILRKAFPKPVDAQGVIHEVAVQDEVVAAMFVNFEVEFPGHSYQIFLVNTTTWVQKLIHPKFREPLNRLSLRLSSERLILVGATTDTIVIRVLHLPYEITQPSHSDQLFKYRPATEAEEEIVEDLGYLAELNISSCPNPIDSDTLIYHSLTMPGALSLLFFDLLDAQPGHGHLVRLVFGVDDGAGPSHCWHDEPFPFPAETSVKLVRIGSTGRRAIWIEQNWETDEKRVMRSHFPAKGVGRSNVGVLLPHEPALPFQPRECQSLAFDEATGRVCLGLFNGDLWVLDFN</sequence>
<evidence type="ECO:0000313" key="2">
    <source>
        <dbReference type="Proteomes" id="UP000814033"/>
    </source>
</evidence>
<gene>
    <name evidence="1" type="ORF">FA95DRAFT_795932</name>
</gene>
<protein>
    <submittedName>
        <fullName evidence="1">Uncharacterized protein</fullName>
    </submittedName>
</protein>
<dbReference type="EMBL" id="MU275869">
    <property type="protein sequence ID" value="KAI0049749.1"/>
    <property type="molecule type" value="Genomic_DNA"/>
</dbReference>
<organism evidence="1 2">
    <name type="scientific">Auriscalpium vulgare</name>
    <dbReference type="NCBI Taxonomy" id="40419"/>
    <lineage>
        <taxon>Eukaryota</taxon>
        <taxon>Fungi</taxon>
        <taxon>Dikarya</taxon>
        <taxon>Basidiomycota</taxon>
        <taxon>Agaricomycotina</taxon>
        <taxon>Agaricomycetes</taxon>
        <taxon>Russulales</taxon>
        <taxon>Auriscalpiaceae</taxon>
        <taxon>Auriscalpium</taxon>
    </lineage>
</organism>
<reference evidence="1" key="1">
    <citation type="submission" date="2021-02" db="EMBL/GenBank/DDBJ databases">
        <authorList>
            <consortium name="DOE Joint Genome Institute"/>
            <person name="Ahrendt S."/>
            <person name="Looney B.P."/>
            <person name="Miyauchi S."/>
            <person name="Morin E."/>
            <person name="Drula E."/>
            <person name="Courty P.E."/>
            <person name="Chicoki N."/>
            <person name="Fauchery L."/>
            <person name="Kohler A."/>
            <person name="Kuo A."/>
            <person name="Labutti K."/>
            <person name="Pangilinan J."/>
            <person name="Lipzen A."/>
            <person name="Riley R."/>
            <person name="Andreopoulos W."/>
            <person name="He G."/>
            <person name="Johnson J."/>
            <person name="Barry K.W."/>
            <person name="Grigoriev I.V."/>
            <person name="Nagy L."/>
            <person name="Hibbett D."/>
            <person name="Henrissat B."/>
            <person name="Matheny P.B."/>
            <person name="Labbe J."/>
            <person name="Martin F."/>
        </authorList>
    </citation>
    <scope>NUCLEOTIDE SEQUENCE</scope>
    <source>
        <strain evidence="1">FP105234-sp</strain>
    </source>
</reference>
<reference evidence="1" key="2">
    <citation type="journal article" date="2022" name="New Phytol.">
        <title>Evolutionary transition to the ectomycorrhizal habit in the genomes of a hyperdiverse lineage of mushroom-forming fungi.</title>
        <authorList>
            <person name="Looney B."/>
            <person name="Miyauchi S."/>
            <person name="Morin E."/>
            <person name="Drula E."/>
            <person name="Courty P.E."/>
            <person name="Kohler A."/>
            <person name="Kuo A."/>
            <person name="LaButti K."/>
            <person name="Pangilinan J."/>
            <person name="Lipzen A."/>
            <person name="Riley R."/>
            <person name="Andreopoulos W."/>
            <person name="He G."/>
            <person name="Johnson J."/>
            <person name="Nolan M."/>
            <person name="Tritt A."/>
            <person name="Barry K.W."/>
            <person name="Grigoriev I.V."/>
            <person name="Nagy L.G."/>
            <person name="Hibbett D."/>
            <person name="Henrissat B."/>
            <person name="Matheny P.B."/>
            <person name="Labbe J."/>
            <person name="Martin F.M."/>
        </authorList>
    </citation>
    <scope>NUCLEOTIDE SEQUENCE</scope>
    <source>
        <strain evidence="1">FP105234-sp</strain>
    </source>
</reference>
<keyword evidence="2" id="KW-1185">Reference proteome</keyword>
<accession>A0ACB8RZM3</accession>
<evidence type="ECO:0000313" key="1">
    <source>
        <dbReference type="EMBL" id="KAI0049749.1"/>
    </source>
</evidence>